<dbReference type="PROSITE" id="PS50850">
    <property type="entry name" value="MFS"/>
    <property type="match status" value="1"/>
</dbReference>
<feature type="transmembrane region" description="Helical" evidence="5">
    <location>
        <begin position="357"/>
        <end position="375"/>
    </location>
</feature>
<dbReference type="OrthoDB" id="422206at2759"/>
<dbReference type="InterPro" id="IPR011701">
    <property type="entry name" value="MFS"/>
</dbReference>
<dbReference type="InterPro" id="IPR049680">
    <property type="entry name" value="FLVCR1-2_SLC49-like"/>
</dbReference>
<feature type="transmembrane region" description="Helical" evidence="5">
    <location>
        <begin position="46"/>
        <end position="66"/>
    </location>
</feature>
<feature type="transmembrane region" description="Helical" evidence="5">
    <location>
        <begin position="297"/>
        <end position="321"/>
    </location>
</feature>
<evidence type="ECO:0000259" key="6">
    <source>
        <dbReference type="PROSITE" id="PS50850"/>
    </source>
</evidence>
<comment type="subcellular location">
    <subcellularLocation>
        <location evidence="1">Membrane</location>
        <topology evidence="1">Multi-pass membrane protein</topology>
    </subcellularLocation>
</comment>
<feature type="transmembrane region" description="Helical" evidence="5">
    <location>
        <begin position="333"/>
        <end position="351"/>
    </location>
</feature>
<keyword evidence="3 5" id="KW-1133">Transmembrane helix</keyword>
<dbReference type="SUPFAM" id="SSF103473">
    <property type="entry name" value="MFS general substrate transporter"/>
    <property type="match status" value="1"/>
</dbReference>
<dbReference type="PANTHER" id="PTHR10924:SF6">
    <property type="entry name" value="SOLUTE CARRIER FAMILY 49 MEMBER A3"/>
    <property type="match status" value="1"/>
</dbReference>
<dbReference type="InterPro" id="IPR020846">
    <property type="entry name" value="MFS_dom"/>
</dbReference>
<protein>
    <submittedName>
        <fullName evidence="7">MFSD7 protein</fullName>
    </submittedName>
</protein>
<feature type="transmembrane region" description="Helical" evidence="5">
    <location>
        <begin position="86"/>
        <end position="106"/>
    </location>
</feature>
<dbReference type="Proteomes" id="UP000838412">
    <property type="component" value="Chromosome 3"/>
</dbReference>
<evidence type="ECO:0000313" key="7">
    <source>
        <dbReference type="EMBL" id="CAH1258649.1"/>
    </source>
</evidence>
<evidence type="ECO:0000256" key="5">
    <source>
        <dbReference type="SAM" id="Phobius"/>
    </source>
</evidence>
<dbReference type="EMBL" id="OV696688">
    <property type="protein sequence ID" value="CAH1258649.1"/>
    <property type="molecule type" value="Genomic_DNA"/>
</dbReference>
<dbReference type="GO" id="GO:0022857">
    <property type="term" value="F:transmembrane transporter activity"/>
    <property type="evidence" value="ECO:0007669"/>
    <property type="project" value="InterPro"/>
</dbReference>
<keyword evidence="8" id="KW-1185">Reference proteome</keyword>
<feature type="transmembrane region" description="Helical" evidence="5">
    <location>
        <begin position="182"/>
        <end position="203"/>
    </location>
</feature>
<name>A0A8K0ENP8_BRALA</name>
<dbReference type="AlphaFoldDB" id="A0A8K0ENP8"/>
<dbReference type="GO" id="GO:0016020">
    <property type="term" value="C:membrane"/>
    <property type="evidence" value="ECO:0007669"/>
    <property type="project" value="UniProtKB-SubCell"/>
</dbReference>
<accession>A0A8K0ENP8</accession>
<feature type="transmembrane region" description="Helical" evidence="5">
    <location>
        <begin position="115"/>
        <end position="137"/>
    </location>
</feature>
<evidence type="ECO:0000313" key="8">
    <source>
        <dbReference type="Proteomes" id="UP000838412"/>
    </source>
</evidence>
<feature type="domain" description="Major facilitator superfamily (MFS) profile" evidence="6">
    <location>
        <begin position="45"/>
        <end position="466"/>
    </location>
</feature>
<dbReference type="CDD" id="cd17399">
    <property type="entry name" value="MFS_MFSD7"/>
    <property type="match status" value="1"/>
</dbReference>
<dbReference type="PANTHER" id="PTHR10924">
    <property type="entry name" value="MAJOR FACILITATOR SUPERFAMILY PROTEIN-RELATED"/>
    <property type="match status" value="1"/>
</dbReference>
<proteinExistence type="predicted"/>
<keyword evidence="2 5" id="KW-0812">Transmembrane</keyword>
<feature type="transmembrane region" description="Helical" evidence="5">
    <location>
        <begin position="441"/>
        <end position="461"/>
    </location>
</feature>
<evidence type="ECO:0000256" key="3">
    <source>
        <dbReference type="ARBA" id="ARBA00022989"/>
    </source>
</evidence>
<dbReference type="Gene3D" id="1.20.1250.20">
    <property type="entry name" value="MFS general substrate transporter like domains"/>
    <property type="match status" value="2"/>
</dbReference>
<feature type="transmembrane region" description="Helical" evidence="5">
    <location>
        <begin position="264"/>
        <end position="285"/>
    </location>
</feature>
<organism evidence="7 8">
    <name type="scientific">Branchiostoma lanceolatum</name>
    <name type="common">Common lancelet</name>
    <name type="synonym">Amphioxus lanceolatum</name>
    <dbReference type="NCBI Taxonomy" id="7740"/>
    <lineage>
        <taxon>Eukaryota</taxon>
        <taxon>Metazoa</taxon>
        <taxon>Chordata</taxon>
        <taxon>Cephalochordata</taxon>
        <taxon>Leptocardii</taxon>
        <taxon>Amphioxiformes</taxon>
        <taxon>Branchiostomatidae</taxon>
        <taxon>Branchiostoma</taxon>
    </lineage>
</organism>
<gene>
    <name evidence="7" type="primary">MFSD7</name>
    <name evidence="7" type="ORF">BLAG_LOCUS16150</name>
</gene>
<reference evidence="7" key="1">
    <citation type="submission" date="2022-01" db="EMBL/GenBank/DDBJ databases">
        <authorList>
            <person name="Braso-Vives M."/>
        </authorList>
    </citation>
    <scope>NUCLEOTIDE SEQUENCE</scope>
</reference>
<dbReference type="Pfam" id="PF07690">
    <property type="entry name" value="MFS_1"/>
    <property type="match status" value="1"/>
</dbReference>
<keyword evidence="4 5" id="KW-0472">Membrane</keyword>
<feature type="transmembrane region" description="Helical" evidence="5">
    <location>
        <begin position="209"/>
        <end position="232"/>
    </location>
</feature>
<evidence type="ECO:0000256" key="4">
    <source>
        <dbReference type="ARBA" id="ARBA00023136"/>
    </source>
</evidence>
<dbReference type="InterPro" id="IPR036259">
    <property type="entry name" value="MFS_trans_sf"/>
</dbReference>
<evidence type="ECO:0000256" key="2">
    <source>
        <dbReference type="ARBA" id="ARBA00022692"/>
    </source>
</evidence>
<evidence type="ECO:0000256" key="1">
    <source>
        <dbReference type="ARBA" id="ARBA00004141"/>
    </source>
</evidence>
<sequence>MDGVTSNAEETKGINERDVMLAAEVPKVEGPVTACDVEYRVYSSRWFILFVFCFLNLSNAMMWLTFAPISDYTAEFYNVTFDQVNWLSLVFMIVSIPLGVAATWLLDTLGLRPGVILAAWLNLVGAIVRLISAIPVIPESARFPVAITGQTLTALAQPFILEAPAKLAQLWFAENQRATANMIGSMSNPIGLLLANVISPAIVKSKADFLKVLGVYCAPAGVGVLLATFGVCSSVPPSPPTASAAATSETFWQGIKKIVKNLQYWILFTIFGVGLGLFNTLATILEQVLCPRGYDNTYVGLCAALMIICGVVGAGVAGILVDKTKRFQEVVKVGFAGAALALLGLSFLSRQRSQQPGIATLCGIFGFFGFALYPISTELAIEVTYPVAEATSSGLLIVSGQVWGIILILITQAIAQPLSAEDALHANCGTTGAIIPQDMSIAMWVLAGVACFAAIIQIIFFRPTYKRLKAENWEKAVKAKRSGVNLISMKSLAV</sequence>